<dbReference type="PANTHER" id="PTHR45008">
    <property type="entry name" value="PTS SYSTEM GLUCOSE-SPECIFIC EIIA COMPONENT"/>
    <property type="match status" value="1"/>
</dbReference>
<dbReference type="GO" id="GO:0016301">
    <property type="term" value="F:kinase activity"/>
    <property type="evidence" value="ECO:0007669"/>
    <property type="project" value="UniProtKB-KW"/>
</dbReference>
<keyword evidence="9" id="KW-1185">Reference proteome</keyword>
<dbReference type="NCBIfam" id="TIGR00830">
    <property type="entry name" value="PTBA"/>
    <property type="match status" value="1"/>
</dbReference>
<keyword evidence="3 8" id="KW-0762">Sugar transport</keyword>
<dbReference type="Proteomes" id="UP000515856">
    <property type="component" value="Chromosome"/>
</dbReference>
<name>A0A7G9GU43_9FIRM</name>
<evidence type="ECO:0000256" key="4">
    <source>
        <dbReference type="ARBA" id="ARBA00022679"/>
    </source>
</evidence>
<dbReference type="KEGG" id="ehn:H9Q80_14475"/>
<evidence type="ECO:0000256" key="3">
    <source>
        <dbReference type="ARBA" id="ARBA00022597"/>
    </source>
</evidence>
<protein>
    <submittedName>
        <fullName evidence="8">PTS glucose transporter subunit IIA</fullName>
    </submittedName>
</protein>
<evidence type="ECO:0000313" key="9">
    <source>
        <dbReference type="Proteomes" id="UP000515856"/>
    </source>
</evidence>
<evidence type="ECO:0000259" key="7">
    <source>
        <dbReference type="PROSITE" id="PS51093"/>
    </source>
</evidence>
<dbReference type="PANTHER" id="PTHR45008:SF1">
    <property type="entry name" value="PTS SYSTEM GLUCOSE-SPECIFIC EIIA COMPONENT"/>
    <property type="match status" value="1"/>
</dbReference>
<accession>A0A7G9GU43</accession>
<dbReference type="AlphaFoldDB" id="A0A7G9GU43"/>
<keyword evidence="2" id="KW-0813">Transport</keyword>
<comment type="subcellular location">
    <subcellularLocation>
        <location evidence="1">Cytoplasm</location>
    </subcellularLocation>
</comment>
<evidence type="ECO:0000313" key="8">
    <source>
        <dbReference type="EMBL" id="QNM14325.1"/>
    </source>
</evidence>
<evidence type="ECO:0000256" key="5">
    <source>
        <dbReference type="ARBA" id="ARBA00022683"/>
    </source>
</evidence>
<feature type="domain" description="PTS EIIA type-1" evidence="7">
    <location>
        <begin position="28"/>
        <end position="132"/>
    </location>
</feature>
<dbReference type="GO" id="GO:0009401">
    <property type="term" value="P:phosphoenolpyruvate-dependent sugar phosphotransferase system"/>
    <property type="evidence" value="ECO:0007669"/>
    <property type="project" value="UniProtKB-KW"/>
</dbReference>
<dbReference type="PROSITE" id="PS00371">
    <property type="entry name" value="PTS_EIIA_TYPE_1_HIS"/>
    <property type="match status" value="1"/>
</dbReference>
<dbReference type="InterPro" id="IPR001127">
    <property type="entry name" value="PTS_EIIA_1_perm"/>
</dbReference>
<reference evidence="8 9" key="1">
    <citation type="submission" date="2020-08" db="EMBL/GenBank/DDBJ databases">
        <authorList>
            <person name="Liu C."/>
            <person name="Sun Q."/>
        </authorList>
    </citation>
    <scope>NUCLEOTIDE SEQUENCE [LARGE SCALE GENOMIC DNA]</scope>
    <source>
        <strain evidence="8 9">NSJ-61</strain>
    </source>
</reference>
<sequence>MMGLFSRKKETFACPVSGTLLNLENVPDEVFAKRMMGDGFAVDPTVGKIYAPVSGVIKAAFPTKHAIGIEAKDGTEILIHIGMDTVELNGEGFTSHIKEGQKIKQGDLLMEVDLDFIASQGKPVITPVIFTSGQSITVKKAGQSVEAMEEDIIEIH</sequence>
<evidence type="ECO:0000256" key="6">
    <source>
        <dbReference type="ARBA" id="ARBA00022777"/>
    </source>
</evidence>
<proteinExistence type="predicted"/>
<evidence type="ECO:0000256" key="2">
    <source>
        <dbReference type="ARBA" id="ARBA00022448"/>
    </source>
</evidence>
<evidence type="ECO:0000256" key="1">
    <source>
        <dbReference type="ARBA" id="ARBA00004496"/>
    </source>
</evidence>
<dbReference type="GO" id="GO:0005737">
    <property type="term" value="C:cytoplasm"/>
    <property type="evidence" value="ECO:0007669"/>
    <property type="project" value="UniProtKB-SubCell"/>
</dbReference>
<dbReference type="InterPro" id="IPR011055">
    <property type="entry name" value="Dup_hybrid_motif"/>
</dbReference>
<keyword evidence="6" id="KW-0418">Kinase</keyword>
<keyword evidence="5" id="KW-0598">Phosphotransferase system</keyword>
<dbReference type="InterPro" id="IPR050890">
    <property type="entry name" value="PTS_EIIA_component"/>
</dbReference>
<dbReference type="FunFam" id="2.70.70.10:FF:000001">
    <property type="entry name" value="PTS system glucose-specific IIA component"/>
    <property type="match status" value="1"/>
</dbReference>
<dbReference type="Gene3D" id="2.70.70.10">
    <property type="entry name" value="Glucose Permease (Domain IIA)"/>
    <property type="match status" value="1"/>
</dbReference>
<dbReference type="SUPFAM" id="SSF51261">
    <property type="entry name" value="Duplicated hybrid motif"/>
    <property type="match status" value="1"/>
</dbReference>
<keyword evidence="4" id="KW-0808">Transferase</keyword>
<dbReference type="PROSITE" id="PS51093">
    <property type="entry name" value="PTS_EIIA_TYPE_1"/>
    <property type="match status" value="1"/>
</dbReference>
<dbReference type="EMBL" id="CP060636">
    <property type="protein sequence ID" value="QNM14325.1"/>
    <property type="molecule type" value="Genomic_DNA"/>
</dbReference>
<organism evidence="8 9">
    <name type="scientific">[Eubacterium] hominis</name>
    <dbReference type="NCBI Taxonomy" id="2764325"/>
    <lineage>
        <taxon>Bacteria</taxon>
        <taxon>Bacillati</taxon>
        <taxon>Bacillota</taxon>
        <taxon>Erysipelotrichia</taxon>
        <taxon>Erysipelotrichales</taxon>
        <taxon>Erysipelotrichaceae</taxon>
        <taxon>Amedibacillus</taxon>
    </lineage>
</organism>
<gene>
    <name evidence="8" type="ORF">H9Q80_14475</name>
</gene>
<dbReference type="Pfam" id="PF00358">
    <property type="entry name" value="PTS_EIIA_1"/>
    <property type="match status" value="1"/>
</dbReference>